<dbReference type="GeneID" id="25986261"/>
<evidence type="ECO:0000259" key="12">
    <source>
        <dbReference type="PROSITE" id="PS51263"/>
    </source>
</evidence>
<dbReference type="GO" id="GO:0030042">
    <property type="term" value="P:actin filament depolymerization"/>
    <property type="evidence" value="ECO:0007669"/>
    <property type="project" value="InterPro"/>
</dbReference>
<dbReference type="PROSITE" id="PS51263">
    <property type="entry name" value="ADF_H"/>
    <property type="match status" value="1"/>
</dbReference>
<evidence type="ECO:0000256" key="5">
    <source>
        <dbReference type="ARBA" id="ARBA00022737"/>
    </source>
</evidence>
<evidence type="ECO:0000256" key="1">
    <source>
        <dbReference type="ARBA" id="ARBA00004109"/>
    </source>
</evidence>
<dbReference type="InterPro" id="IPR014837">
    <property type="entry name" value="EF-hand_Ca_insen"/>
</dbReference>
<dbReference type="PROSITE" id="PS00020">
    <property type="entry name" value="ACTININ_2"/>
    <property type="match status" value="1"/>
</dbReference>
<comment type="subcellular location">
    <subcellularLocation>
        <location evidence="1">Nucleus matrix</location>
    </subcellularLocation>
</comment>
<dbReference type="Gene3D" id="1.10.418.10">
    <property type="entry name" value="Calponin-like domain"/>
    <property type="match status" value="2"/>
</dbReference>
<dbReference type="OrthoDB" id="10017054at2759"/>
<feature type="compositionally biased region" description="Low complexity" evidence="9">
    <location>
        <begin position="85"/>
        <end position="97"/>
    </location>
</feature>
<dbReference type="Pfam" id="PF08726">
    <property type="entry name" value="EFhand_Ca_insen"/>
    <property type="match status" value="1"/>
</dbReference>
<dbReference type="FunFam" id="1.10.418.10:FF:000077">
    <property type="entry name" value="Related to alpha-actinin"/>
    <property type="match status" value="1"/>
</dbReference>
<feature type="domain" description="Calponin-homology (CH)" evidence="10">
    <location>
        <begin position="227"/>
        <end position="329"/>
    </location>
</feature>
<dbReference type="EMBL" id="ALBS01000020">
    <property type="protein sequence ID" value="EJT52698.1"/>
    <property type="molecule type" value="Genomic_DNA"/>
</dbReference>
<dbReference type="InterPro" id="IPR017904">
    <property type="entry name" value="ADF/Cofilin"/>
</dbReference>
<feature type="region of interest" description="Disordered" evidence="9">
    <location>
        <begin position="85"/>
        <end position="110"/>
    </location>
</feature>
<dbReference type="PROSITE" id="PS00018">
    <property type="entry name" value="EF_HAND_1"/>
    <property type="match status" value="1"/>
</dbReference>
<evidence type="ECO:0000256" key="4">
    <source>
        <dbReference type="ARBA" id="ARBA00015630"/>
    </source>
</evidence>
<dbReference type="CDD" id="cd11286">
    <property type="entry name" value="ADF_cofilin_like"/>
    <property type="match status" value="1"/>
</dbReference>
<comment type="caution">
    <text evidence="13">The sequence shown here is derived from an EMBL/GenBank/DDBJ whole genome shotgun (WGS) entry which is preliminary data.</text>
</comment>
<dbReference type="InterPro" id="IPR002048">
    <property type="entry name" value="EF_hand_dom"/>
</dbReference>
<dbReference type="InterPro" id="IPR001589">
    <property type="entry name" value="Actinin_actin-bd_CS"/>
</dbReference>
<feature type="compositionally biased region" description="Pro residues" evidence="9">
    <location>
        <begin position="98"/>
        <end position="108"/>
    </location>
</feature>
<dbReference type="PROSITE" id="PS50021">
    <property type="entry name" value="CH"/>
    <property type="match status" value="2"/>
</dbReference>
<dbReference type="VEuPathDB" id="FungiDB:A1Q1_02748"/>
<evidence type="ECO:0000256" key="8">
    <source>
        <dbReference type="ARBA" id="ARBA00032427"/>
    </source>
</evidence>
<dbReference type="SMART" id="SM00033">
    <property type="entry name" value="CH"/>
    <property type="match status" value="2"/>
</dbReference>
<dbReference type="GO" id="GO:0015629">
    <property type="term" value="C:actin cytoskeleton"/>
    <property type="evidence" value="ECO:0007669"/>
    <property type="project" value="InterPro"/>
</dbReference>
<dbReference type="SUPFAM" id="SSF46966">
    <property type="entry name" value="Spectrin repeat"/>
    <property type="match status" value="1"/>
</dbReference>
<evidence type="ECO:0000256" key="9">
    <source>
        <dbReference type="SAM" id="MobiDB-lite"/>
    </source>
</evidence>
<evidence type="ECO:0000313" key="14">
    <source>
        <dbReference type="Proteomes" id="UP000002748"/>
    </source>
</evidence>
<dbReference type="RefSeq" id="XP_014184135.1">
    <property type="nucleotide sequence ID" value="XM_014328660.1"/>
</dbReference>
<comment type="similarity">
    <text evidence="2">Belongs to the actin-binding proteins ADF family.</text>
</comment>
<dbReference type="SMART" id="SM00102">
    <property type="entry name" value="ADF"/>
    <property type="match status" value="1"/>
</dbReference>
<dbReference type="InterPro" id="IPR018247">
    <property type="entry name" value="EF_Hand_1_Ca_BS"/>
</dbReference>
<feature type="domain" description="EF-hand" evidence="11">
    <location>
        <begin position="584"/>
        <end position="619"/>
    </location>
</feature>
<dbReference type="PANTHER" id="PTHR11915">
    <property type="entry name" value="SPECTRIN/FILAMIN RELATED CYTOSKELETAL PROTEIN"/>
    <property type="match status" value="1"/>
</dbReference>
<keyword evidence="7" id="KW-0009">Actin-binding</keyword>
<feature type="domain" description="Calponin-homology (CH)" evidence="10">
    <location>
        <begin position="112"/>
        <end position="218"/>
    </location>
</feature>
<dbReference type="Gene3D" id="3.40.20.10">
    <property type="entry name" value="Severin"/>
    <property type="match status" value="1"/>
</dbReference>
<dbReference type="Pfam" id="PF00307">
    <property type="entry name" value="CH"/>
    <property type="match status" value="2"/>
</dbReference>
<gene>
    <name evidence="13" type="ORF">A1Q1_02748</name>
</gene>
<dbReference type="InterPro" id="IPR001715">
    <property type="entry name" value="CH_dom"/>
</dbReference>
<evidence type="ECO:0000259" key="10">
    <source>
        <dbReference type="PROSITE" id="PS50021"/>
    </source>
</evidence>
<dbReference type="GO" id="GO:0003779">
    <property type="term" value="F:actin binding"/>
    <property type="evidence" value="ECO:0007669"/>
    <property type="project" value="UniProtKB-KW"/>
</dbReference>
<dbReference type="SUPFAM" id="SSF47473">
    <property type="entry name" value="EF-hand"/>
    <property type="match status" value="1"/>
</dbReference>
<evidence type="ECO:0000313" key="13">
    <source>
        <dbReference type="EMBL" id="EJT52698.1"/>
    </source>
</evidence>
<dbReference type="InterPro" id="IPR011992">
    <property type="entry name" value="EF-hand-dom_pair"/>
</dbReference>
<feature type="domain" description="ADF-H" evidence="12">
    <location>
        <begin position="845"/>
        <end position="978"/>
    </location>
</feature>
<dbReference type="HOGENOM" id="CLU_011717_0_0_1"/>
<dbReference type="Gene3D" id="1.20.58.60">
    <property type="match status" value="2"/>
</dbReference>
<dbReference type="Proteomes" id="UP000002748">
    <property type="component" value="Unassembled WGS sequence"/>
</dbReference>
<dbReference type="SMART" id="SM01184">
    <property type="entry name" value="efhand_Ca_insen"/>
    <property type="match status" value="1"/>
</dbReference>
<dbReference type="SUPFAM" id="SSF55753">
    <property type="entry name" value="Actin depolymerizing proteins"/>
    <property type="match status" value="1"/>
</dbReference>
<dbReference type="GO" id="GO:0016363">
    <property type="term" value="C:nuclear matrix"/>
    <property type="evidence" value="ECO:0007669"/>
    <property type="project" value="UniProtKB-SubCell"/>
</dbReference>
<evidence type="ECO:0000259" key="11">
    <source>
        <dbReference type="PROSITE" id="PS50222"/>
    </source>
</evidence>
<name>J5RHN0_TRIAS</name>
<organism evidence="13 14">
    <name type="scientific">Trichosporon asahii var. asahii (strain ATCC 90039 / CBS 2479 / JCM 2466 / KCTC 7840 / NBRC 103889/ NCYC 2677 / UAMH 7654)</name>
    <name type="common">Yeast</name>
    <dbReference type="NCBI Taxonomy" id="1186058"/>
    <lineage>
        <taxon>Eukaryota</taxon>
        <taxon>Fungi</taxon>
        <taxon>Dikarya</taxon>
        <taxon>Basidiomycota</taxon>
        <taxon>Agaricomycotina</taxon>
        <taxon>Tremellomycetes</taxon>
        <taxon>Trichosporonales</taxon>
        <taxon>Trichosporonaceae</taxon>
        <taxon>Trichosporon</taxon>
    </lineage>
</organism>
<dbReference type="Pfam" id="PF00241">
    <property type="entry name" value="Cofilin_ADF"/>
    <property type="match status" value="1"/>
</dbReference>
<comment type="similarity">
    <text evidence="3">Belongs to the alpha-actinin family.</text>
</comment>
<evidence type="ECO:0000256" key="6">
    <source>
        <dbReference type="ARBA" id="ARBA00022837"/>
    </source>
</evidence>
<feature type="compositionally biased region" description="Pro residues" evidence="9">
    <location>
        <begin position="16"/>
        <end position="31"/>
    </location>
</feature>
<dbReference type="InterPro" id="IPR029006">
    <property type="entry name" value="ADF-H/Gelsolin-like_dom_sf"/>
</dbReference>
<keyword evidence="6" id="KW-0106">Calcium</keyword>
<evidence type="ECO:0000256" key="2">
    <source>
        <dbReference type="ARBA" id="ARBA00006844"/>
    </source>
</evidence>
<protein>
    <recommendedName>
        <fullName evidence="4">Cofilin</fullName>
    </recommendedName>
    <alternativeName>
        <fullName evidence="8">Actin-depolymerizing factor 1</fullName>
    </alternativeName>
</protein>
<dbReference type="CDD" id="cd00051">
    <property type="entry name" value="EFh"/>
    <property type="match status" value="1"/>
</dbReference>
<dbReference type="InterPro" id="IPR002108">
    <property type="entry name" value="ADF-H"/>
</dbReference>
<reference evidence="13 14" key="1">
    <citation type="journal article" date="2012" name="Eukaryot. Cell">
        <title>Draft genome sequence of CBS 2479, the standard type strain of Trichosporon asahii.</title>
        <authorList>
            <person name="Yang R.Y."/>
            <person name="Li H.T."/>
            <person name="Zhu H."/>
            <person name="Zhou G.P."/>
            <person name="Wang M."/>
            <person name="Wang L."/>
        </authorList>
    </citation>
    <scope>NUCLEOTIDE SEQUENCE [LARGE SCALE GENOMIC DNA]</scope>
    <source>
        <strain evidence="14">ATCC 90039 / CBS 2479 / JCM 2466 / KCTC 7840 / NCYC 2677 / UAMH 7654</strain>
    </source>
</reference>
<evidence type="ECO:0000256" key="3">
    <source>
        <dbReference type="ARBA" id="ARBA00010255"/>
    </source>
</evidence>
<dbReference type="Gene3D" id="1.10.238.10">
    <property type="entry name" value="EF-hand"/>
    <property type="match status" value="2"/>
</dbReference>
<dbReference type="InterPro" id="IPR036872">
    <property type="entry name" value="CH_dom_sf"/>
</dbReference>
<dbReference type="KEGG" id="tasa:A1Q1_02748"/>
<dbReference type="FunFam" id="1.10.418.10:FF:000001">
    <property type="entry name" value="Actinin alpha 1"/>
    <property type="match status" value="1"/>
</dbReference>
<dbReference type="SUPFAM" id="SSF47576">
    <property type="entry name" value="Calponin-homology domain, CH-domain"/>
    <property type="match status" value="1"/>
</dbReference>
<accession>J5RHN0</accession>
<keyword evidence="5" id="KW-0677">Repeat</keyword>
<evidence type="ECO:0000256" key="7">
    <source>
        <dbReference type="ARBA" id="ARBA00023203"/>
    </source>
</evidence>
<dbReference type="PROSITE" id="PS50222">
    <property type="entry name" value="EF_HAND_2"/>
    <property type="match status" value="1"/>
</dbReference>
<sequence>MPIATQTQPSSAPGSMGPPPIPVPMPPPPSPRKNLVSGLERSHSRAGHMRHGSTSSIGHSRGQSFSSLSSIGSLTNLNNLAGGSLPSPLGQMGQMGPPGLPAMPPAPPLGSEIAWTEIQSRLNTKLENHGLEPMTSLDKDFSDGVKLIQLLEIMSDSSLGRYNKRPIMRVQKAENAAKALAFIRERGVKLTNIGPEDIVDGNLKLILGMIWTIILRFTISGIYEEGLSAKDGLLLWCQRKTTPYSEVNVQNFKNSWKDGLAFCAIIHRHRPELIDYENLNKADARGNTALAFKVAEESLGIPVSDLCDVDVPDERSVMTYVAEFFHKFSSEDKAETGARRVELFAEVMKSIWVARNDFERRMSALLAAMNQTRAVWASATPASSYPEAIGQKDAFAEYKRTSKRTWVRERQELSQLYSNIQTKLRTYSLRSWEPRKGLRLEDLEAAWKQLMGAEVARSRSINARIRDIKEALRREFARVADGFVARLQRTEQVIGSLSGQLQDQKGVLLRLAGELPALRAYLKGEIDAANQRCLEAKVDENDYTVFTYDDLEFELETTEDGLRKKLAFIDNQIVSAQHTNITPAKLEEFESTFKHFDKDDTNALTVYEMHSALASLGIVYPDEEVEAIYYQLESQFGALTYEAWLALLVEITKDDVSSADQLREAFRDLAGDKGYVTEQDLRFANLGQETVQFLTSVMPAIDVDEEAPEPQQHESARKPKFDFVCAARAGAMSASGALSTALRGPRLLSASATPAASDRPRQAHALPGAPVRPRVRSLYSVSLRRTPALLPRTTLARSTPALNYFVSIHHLSSSHPHPLPTVFPSPSPRIINHVEMRTTANIAQSSGVQPVQECLEKYQELKTGKKLAYIIYGISDDKKSIIVLKTSESRDFEEFVADLPEKECRWAVYDFEYELPGEGIRNKLVFVQWSPDEANVRNKMIYASSKDALHRRLEGIHIDLQATDYSEITKEASEFKAERSAAQLGPHFPFSHPYLRLDPSVELLARIAKAR</sequence>
<feature type="region of interest" description="Disordered" evidence="9">
    <location>
        <begin position="1"/>
        <end position="66"/>
    </location>
</feature>
<proteinExistence type="inferred from homology"/>
<dbReference type="AlphaFoldDB" id="J5RHN0"/>
<dbReference type="GO" id="GO:0005509">
    <property type="term" value="F:calcium ion binding"/>
    <property type="evidence" value="ECO:0007669"/>
    <property type="project" value="InterPro"/>
</dbReference>